<gene>
    <name evidence="3" type="primary">Cnig_chr_I.g3473</name>
    <name evidence="3" type="ORF">B9Z55_003473</name>
</gene>
<comment type="caution">
    <text evidence="3">The sequence shown here is derived from an EMBL/GenBank/DDBJ whole genome shotgun (WGS) entry which is preliminary data.</text>
</comment>
<dbReference type="Proteomes" id="UP000230233">
    <property type="component" value="Chromosome I"/>
</dbReference>
<feature type="coiled-coil region" evidence="1">
    <location>
        <begin position="48"/>
        <end position="112"/>
    </location>
</feature>
<proteinExistence type="predicted"/>
<evidence type="ECO:0000256" key="1">
    <source>
        <dbReference type="SAM" id="Coils"/>
    </source>
</evidence>
<name>A0A2G5VR69_9PELO</name>
<dbReference type="AlphaFoldDB" id="A0A2G5VR69"/>
<feature type="compositionally biased region" description="Pro residues" evidence="2">
    <location>
        <begin position="159"/>
        <end position="171"/>
    </location>
</feature>
<evidence type="ECO:0000313" key="3">
    <source>
        <dbReference type="EMBL" id="PIC54056.1"/>
    </source>
</evidence>
<accession>A0A2G5VR69</accession>
<evidence type="ECO:0000313" key="4">
    <source>
        <dbReference type="Proteomes" id="UP000230233"/>
    </source>
</evidence>
<feature type="region of interest" description="Disordered" evidence="2">
    <location>
        <begin position="131"/>
        <end position="171"/>
    </location>
</feature>
<sequence>MGEWMKKLEKLHDEDIDFLKKSINDLAGNLKLEFAVKIDKTEDIDSLKKSIIDSIAKLEQKMTEKSEEGHKKLKHEFAEKMEKIEKFYQEKIDNLSRENSKILKNCQEKIDRMEKIWESKIPKLESLELAEREPRNSHFRGPHPPGNPWEQGGYNQQMGPPPPQMMQMGPPPPMMMMYHHQQWQMGPQMGQFQQFNRYYGPY</sequence>
<evidence type="ECO:0000256" key="2">
    <source>
        <dbReference type="SAM" id="MobiDB-lite"/>
    </source>
</evidence>
<organism evidence="3 4">
    <name type="scientific">Caenorhabditis nigoni</name>
    <dbReference type="NCBI Taxonomy" id="1611254"/>
    <lineage>
        <taxon>Eukaryota</taxon>
        <taxon>Metazoa</taxon>
        <taxon>Ecdysozoa</taxon>
        <taxon>Nematoda</taxon>
        <taxon>Chromadorea</taxon>
        <taxon>Rhabditida</taxon>
        <taxon>Rhabditina</taxon>
        <taxon>Rhabditomorpha</taxon>
        <taxon>Rhabditoidea</taxon>
        <taxon>Rhabditidae</taxon>
        <taxon>Peloderinae</taxon>
        <taxon>Caenorhabditis</taxon>
    </lineage>
</organism>
<keyword evidence="4" id="KW-1185">Reference proteome</keyword>
<dbReference type="EMBL" id="PDUG01000001">
    <property type="protein sequence ID" value="PIC54056.1"/>
    <property type="molecule type" value="Genomic_DNA"/>
</dbReference>
<keyword evidence="1" id="KW-0175">Coiled coil</keyword>
<protein>
    <submittedName>
        <fullName evidence="3">Uncharacterized protein</fullName>
    </submittedName>
</protein>
<reference evidence="4" key="1">
    <citation type="submission" date="2017-10" db="EMBL/GenBank/DDBJ databases">
        <title>Rapid genome shrinkage in a self-fertile nematode reveals novel sperm competition proteins.</title>
        <authorList>
            <person name="Yin D."/>
            <person name="Schwarz E.M."/>
            <person name="Thomas C.G."/>
            <person name="Felde R.L."/>
            <person name="Korf I.F."/>
            <person name="Cutter A.D."/>
            <person name="Schartner C.M."/>
            <person name="Ralston E.J."/>
            <person name="Meyer B.J."/>
            <person name="Haag E.S."/>
        </authorList>
    </citation>
    <scope>NUCLEOTIDE SEQUENCE [LARGE SCALE GENOMIC DNA]</scope>
    <source>
        <strain evidence="4">JU1422</strain>
    </source>
</reference>